<feature type="compositionally biased region" description="Polar residues" evidence="20">
    <location>
        <begin position="265"/>
        <end position="274"/>
    </location>
</feature>
<dbReference type="GO" id="GO:0140680">
    <property type="term" value="F:histone H3K36me/H3K36me2 demethylase activity"/>
    <property type="evidence" value="ECO:0007669"/>
    <property type="project" value="UniProtKB-EC"/>
</dbReference>
<evidence type="ECO:0000256" key="6">
    <source>
        <dbReference type="ARBA" id="ARBA00015153"/>
    </source>
</evidence>
<evidence type="ECO:0000256" key="18">
    <source>
        <dbReference type="ARBA" id="ARBA00047915"/>
    </source>
</evidence>
<keyword evidence="11" id="KW-0223">Dioxygenase</keyword>
<dbReference type="HOGENOM" id="CLU_002979_0_1_1"/>
<dbReference type="SUPFAM" id="SSF51197">
    <property type="entry name" value="Clavaminate synthase-like"/>
    <property type="match status" value="1"/>
</dbReference>
<dbReference type="GO" id="GO:0000981">
    <property type="term" value="F:DNA-binding transcription factor activity, RNA polymerase II-specific"/>
    <property type="evidence" value="ECO:0007669"/>
    <property type="project" value="InterPro"/>
</dbReference>
<evidence type="ECO:0000256" key="7">
    <source>
        <dbReference type="ARBA" id="ARBA00022723"/>
    </source>
</evidence>
<evidence type="ECO:0000259" key="22">
    <source>
        <dbReference type="PROSITE" id="PS51184"/>
    </source>
</evidence>
<comment type="function">
    <text evidence="2">Histone demethylase that specifically demethylates 'Lys-36' of histone H3, thereby playing a central role in histone code.</text>
</comment>
<accession>A0A093VTW0</accession>
<evidence type="ECO:0000256" key="13">
    <source>
        <dbReference type="ARBA" id="ARBA00023004"/>
    </source>
</evidence>
<dbReference type="InterPro" id="IPR019786">
    <property type="entry name" value="Zinc_finger_PHD-type_CS"/>
</dbReference>
<dbReference type="SUPFAM" id="SSF57903">
    <property type="entry name" value="FYVE/PHD zinc finger"/>
    <property type="match status" value="1"/>
</dbReference>
<keyword evidence="15" id="KW-0804">Transcription</keyword>
<organism evidence="23">
    <name type="scientific">Talaromyces marneffei PM1</name>
    <dbReference type="NCBI Taxonomy" id="1077442"/>
    <lineage>
        <taxon>Eukaryota</taxon>
        <taxon>Fungi</taxon>
        <taxon>Dikarya</taxon>
        <taxon>Ascomycota</taxon>
        <taxon>Pezizomycotina</taxon>
        <taxon>Eurotiomycetes</taxon>
        <taxon>Eurotiomycetidae</taxon>
        <taxon>Eurotiales</taxon>
        <taxon>Trichocomaceae</taxon>
        <taxon>Talaromyces</taxon>
        <taxon>Talaromyces sect. Talaromyces</taxon>
    </lineage>
</organism>
<feature type="region of interest" description="Disordered" evidence="20">
    <location>
        <begin position="238"/>
        <end position="309"/>
    </location>
</feature>
<sequence length="1483" mass="164749">MASTSSFLSHPGGRPRQYRTPSPPRRAIEPISPTFKSERHSFWNDRDAFYPRGYNGNSYNSQSDQSRRSIGASHTRPSFGSQVEHPKAGHGHHRASSSIETLANIALATSPRFQSLSFDPPGNPTHRESPPLFPPTDAEFERPAKRARSEKASPVFQHVDTRPSTSHVTTVPDSMKTDAELLLNFARPTNFASPHQYSQSSNGFDQPFNQFANDQRIPAGYGTSMAIPGFIASALPGSNQSPSRLRSHSDGSTAIAPPVIPELRPNTSSSTLPGSSWEGDTFRKYNNAQEQSSHLPDENNIMPKPMKRRPTITGETMEAVPEAKEEEVTPDESVPANCAACHLVRMDVNNEDQGEDTWIKCDGCESWYHIVCAGFKNDREVRTVDKFICRKCRPVHGQTTFVRKSSRARTTIDYAGLNQGLVKTSTDSYEHHYIQPIKDGRIQFLPESFPRMRAELVTAEFFERGVGMTEPIIIPAALNPRTSIDTSELDSTFDGLAGEASTQEMFDEVLENQPGEPEMVLDCGQDVLDMVIPQGLTVRAVAELYGPEERVEVIDVKSQQGEDKRWNMQKWADYYESTGKKIVRNVISLEVSQSPLGKLIRRPKIVRDLDLQDSVWPEELKAIGDFPKVQFYCLMSVADCYTDFHIDFGGSSVYYTILKGKKTFFFIPPKEKHLKKYEEWCNSPAQDTTFLGDQTKECYRVDLQEGDTMLIPAGWIHAVWTPENSLVIGGNFLTRMNYGMQIKVAKIEKDTKVPRKFRYPFFQKIQWYTALKYLNDDPIPDSVFDAFSRDEHYRFYRQFPIYYEFGERENRSALGSPYHNARFYSQAELEGLPELLRYLLRTALIAGGYSVDGVTAEARNAIKRSIPKMQGDPVEIAKKFAIWIAWKRGNENAASWTRPGAISSTFKIDQVEKRPAGRPSRRSERHADAQKMYAERQSLQLVTEPLLEPQDAFPSSTPNPPSDIVPIPQPQPQPVLIPVTPAATAAAAPALSTPIISTPSVSTPATTNSTVKEELPKPRTTNKGSGLGPKRVACDACRKRRIRCRHKDEQGDGLSLGVSPTAAPPGVMFDSVDPQRQSILARDAASVLNALASVATESTLQDGGELLPYNSDGFSRDNVSFLSSISQSAFPRPVEGSVNGINSGKKGRSKACDECRKSKRRCIHDEYGRIDPVKAQERSKPRATSSAKRPRPNEDGLDPATHKKAKADATASVPLDNFNYTGFETDQTMPPYLPASDTLVLAEEQYQREYYKQDPDGLSTVQSPPEDRFDQSMDIEPADVSYAVLPNPKINGDTAIPTSHTQANHQLANSLASPPTSLSGETEILPPKHPSEELKGGSIIVDGEHEVLHTPNSSSRHSSRQPRHVDRYIPEQQVGTKPSTITKQAAMATSTRQPTKALSTTSSHGKKSTSRPSSSHTKKSASPSLEKKLAHSSTTSPSSSKNVKRERTSFTADDTTDADAESLRLIRELQEQDFGLRRRAARV</sequence>
<proteinExistence type="inferred from homology"/>
<evidence type="ECO:0000256" key="9">
    <source>
        <dbReference type="ARBA" id="ARBA00022833"/>
    </source>
</evidence>
<evidence type="ECO:0000313" key="23">
    <source>
        <dbReference type="EMBL" id="KFX53449.1"/>
    </source>
</evidence>
<evidence type="ECO:0000256" key="19">
    <source>
        <dbReference type="PROSITE-ProRule" id="PRU00146"/>
    </source>
</evidence>
<evidence type="ECO:0000256" key="11">
    <source>
        <dbReference type="ARBA" id="ARBA00022964"/>
    </source>
</evidence>
<keyword evidence="14" id="KW-0805">Transcription regulation</keyword>
<dbReference type="eggNOG" id="KOG1633">
    <property type="taxonomic scope" value="Eukaryota"/>
</dbReference>
<comment type="subcellular location">
    <subcellularLocation>
        <location evidence="3">Nucleus</location>
    </subcellularLocation>
</comment>
<dbReference type="InterPro" id="IPR001965">
    <property type="entry name" value="Znf_PHD"/>
</dbReference>
<dbReference type="Pfam" id="PF02373">
    <property type="entry name" value="JmjC"/>
    <property type="match status" value="1"/>
</dbReference>
<feature type="region of interest" description="Disordered" evidence="20">
    <location>
        <begin position="910"/>
        <end position="929"/>
    </location>
</feature>
<evidence type="ECO:0000256" key="5">
    <source>
        <dbReference type="ARBA" id="ARBA00013246"/>
    </source>
</evidence>
<keyword evidence="9" id="KW-0862">Zinc</keyword>
<dbReference type="PROSITE" id="PS01359">
    <property type="entry name" value="ZF_PHD_1"/>
    <property type="match status" value="1"/>
</dbReference>
<evidence type="ECO:0000256" key="20">
    <source>
        <dbReference type="SAM" id="MobiDB-lite"/>
    </source>
</evidence>
<feature type="compositionally biased region" description="Basic and acidic residues" evidence="20">
    <location>
        <begin position="1167"/>
        <end position="1180"/>
    </location>
</feature>
<feature type="region of interest" description="Disordered" evidence="20">
    <location>
        <begin position="1"/>
        <end position="39"/>
    </location>
</feature>
<feature type="region of interest" description="Disordered" evidence="20">
    <location>
        <begin position="1167"/>
        <end position="1210"/>
    </location>
</feature>
<keyword evidence="16" id="KW-0539">Nucleus</keyword>
<feature type="compositionally biased region" description="Low complexity" evidence="20">
    <location>
        <begin position="1410"/>
        <end position="1424"/>
    </location>
</feature>
<evidence type="ECO:0000256" key="15">
    <source>
        <dbReference type="ARBA" id="ARBA00023163"/>
    </source>
</evidence>
<name>A0A093VTW0_TALMA</name>
<dbReference type="SMART" id="SM00558">
    <property type="entry name" value="JmjC"/>
    <property type="match status" value="1"/>
</dbReference>
<feature type="compositionally biased region" description="Polar residues" evidence="20">
    <location>
        <begin position="1373"/>
        <end position="1398"/>
    </location>
</feature>
<evidence type="ECO:0000259" key="21">
    <source>
        <dbReference type="PROSITE" id="PS50016"/>
    </source>
</evidence>
<feature type="region of interest" description="Disordered" evidence="20">
    <location>
        <begin position="1310"/>
        <end position="1459"/>
    </location>
</feature>
<feature type="region of interest" description="Disordered" evidence="20">
    <location>
        <begin position="999"/>
        <end position="1029"/>
    </location>
</feature>
<evidence type="ECO:0000256" key="4">
    <source>
        <dbReference type="ARBA" id="ARBA00008037"/>
    </source>
</evidence>
<feature type="region of interest" description="Disordered" evidence="20">
    <location>
        <begin position="1250"/>
        <end position="1269"/>
    </location>
</feature>
<dbReference type="InterPro" id="IPR050690">
    <property type="entry name" value="JHDM1_Histone_Demethylase"/>
</dbReference>
<dbReference type="EMBL" id="JPOX01000001">
    <property type="protein sequence ID" value="KFX53449.1"/>
    <property type="molecule type" value="Genomic_DNA"/>
</dbReference>
<dbReference type="Gene3D" id="2.60.120.650">
    <property type="entry name" value="Cupin"/>
    <property type="match status" value="2"/>
</dbReference>
<comment type="cofactor">
    <cofactor evidence="1">
        <name>Fe(2+)</name>
        <dbReference type="ChEBI" id="CHEBI:29033"/>
    </cofactor>
</comment>
<dbReference type="InterPro" id="IPR041070">
    <property type="entry name" value="JHD"/>
</dbReference>
<evidence type="ECO:0000256" key="14">
    <source>
        <dbReference type="ARBA" id="ARBA00023015"/>
    </source>
</evidence>
<dbReference type="Pfam" id="PF17811">
    <property type="entry name" value="JHD"/>
    <property type="match status" value="1"/>
</dbReference>
<dbReference type="PANTHER" id="PTHR23123">
    <property type="entry name" value="PHD/F-BOX CONTAINING PROTEIN"/>
    <property type="match status" value="1"/>
</dbReference>
<dbReference type="Pfam" id="PF00628">
    <property type="entry name" value="PHD"/>
    <property type="match status" value="1"/>
</dbReference>
<dbReference type="CDD" id="cd00067">
    <property type="entry name" value="GAL4"/>
    <property type="match status" value="2"/>
</dbReference>
<feature type="compositionally biased region" description="Polar residues" evidence="20">
    <location>
        <begin position="284"/>
        <end position="294"/>
    </location>
</feature>
<keyword evidence="8 19" id="KW-0863">Zinc-finger</keyword>
<dbReference type="InterPro" id="IPR011011">
    <property type="entry name" value="Znf_FYVE_PHD"/>
</dbReference>
<evidence type="ECO:0000256" key="1">
    <source>
        <dbReference type="ARBA" id="ARBA00001954"/>
    </source>
</evidence>
<feature type="region of interest" description="Disordered" evidence="20">
    <location>
        <begin position="53"/>
        <end position="96"/>
    </location>
</feature>
<feature type="compositionally biased region" description="Basic and acidic residues" evidence="20">
    <location>
        <begin position="139"/>
        <end position="151"/>
    </location>
</feature>
<dbReference type="PROSITE" id="PS51184">
    <property type="entry name" value="JMJC"/>
    <property type="match status" value="1"/>
</dbReference>
<feature type="region of interest" description="Disordered" evidence="20">
    <location>
        <begin position="113"/>
        <end position="155"/>
    </location>
</feature>
<feature type="domain" description="PHD-type" evidence="21">
    <location>
        <begin position="335"/>
        <end position="395"/>
    </location>
</feature>
<dbReference type="EC" id="1.14.11.27" evidence="5"/>
<dbReference type="PROSITE" id="PS50016">
    <property type="entry name" value="ZF_PHD_2"/>
    <property type="match status" value="1"/>
</dbReference>
<evidence type="ECO:0000256" key="16">
    <source>
        <dbReference type="ARBA" id="ARBA00023242"/>
    </source>
</evidence>
<evidence type="ECO:0000256" key="2">
    <source>
        <dbReference type="ARBA" id="ARBA00003909"/>
    </source>
</evidence>
<comment type="caution">
    <text evidence="23">The sequence shown here is derived from an EMBL/GenBank/DDBJ whole genome shotgun (WGS) entry which is preliminary data.</text>
</comment>
<evidence type="ECO:0000256" key="17">
    <source>
        <dbReference type="ARBA" id="ARBA00031083"/>
    </source>
</evidence>
<gene>
    <name evidence="23" type="ORF">GQ26_0012570</name>
</gene>
<keyword evidence="12" id="KW-0560">Oxidoreductase</keyword>
<dbReference type="SMART" id="SM00249">
    <property type="entry name" value="PHD"/>
    <property type="match status" value="1"/>
</dbReference>
<keyword evidence="7" id="KW-0479">Metal-binding</keyword>
<protein>
    <recommendedName>
        <fullName evidence="6">JmjC domain-containing histone demethylation protein 1</fullName>
        <ecNumber evidence="5">1.14.11.27</ecNumber>
    </recommendedName>
    <alternativeName>
        <fullName evidence="17">[Histone-H3]-lysine-36 demethylase 1</fullName>
    </alternativeName>
</protein>
<dbReference type="InterPro" id="IPR001138">
    <property type="entry name" value="Zn2Cys6_DnaBD"/>
</dbReference>
<feature type="compositionally biased region" description="Low complexity" evidence="20">
    <location>
        <begin position="999"/>
        <end position="1010"/>
    </location>
</feature>
<keyword evidence="13" id="KW-0408">Iron</keyword>
<comment type="similarity">
    <text evidence="4">Belongs to the JHDM1 histone demethylase family.</text>
</comment>
<keyword evidence="10" id="KW-0156">Chromatin regulator</keyword>
<evidence type="ECO:0000256" key="3">
    <source>
        <dbReference type="ARBA" id="ARBA00004123"/>
    </source>
</evidence>
<dbReference type="CDD" id="cd15517">
    <property type="entry name" value="PHD_TCF19_like"/>
    <property type="match status" value="1"/>
</dbReference>
<evidence type="ECO:0000256" key="12">
    <source>
        <dbReference type="ARBA" id="ARBA00023002"/>
    </source>
</evidence>
<feature type="compositionally biased region" description="Polar residues" evidence="20">
    <location>
        <begin position="1310"/>
        <end position="1320"/>
    </location>
</feature>
<dbReference type="InterPro" id="IPR019787">
    <property type="entry name" value="Znf_PHD-finger"/>
</dbReference>
<evidence type="ECO:0000256" key="10">
    <source>
        <dbReference type="ARBA" id="ARBA00022853"/>
    </source>
</evidence>
<reference evidence="23" key="1">
    <citation type="journal article" date="2014" name="PLoS Genet.">
        <title>Signature Gene Expression Reveals Novel Clues to the Molecular Mechanisms of Dimorphic Transition in Penicillium marneffei.</title>
        <authorList>
            <person name="Yang E."/>
            <person name="Wang G."/>
            <person name="Cai J."/>
            <person name="Woo P.C."/>
            <person name="Lau S.K."/>
            <person name="Yuen K.-Y."/>
            <person name="Chow W.-N."/>
            <person name="Lin X."/>
        </authorList>
    </citation>
    <scope>NUCLEOTIDE SEQUENCE [LARGE SCALE GENOMIC DNA]</scope>
    <source>
        <strain evidence="23">PM1</strain>
    </source>
</reference>
<feature type="compositionally biased region" description="Polar residues" evidence="20">
    <location>
        <begin position="55"/>
        <end position="64"/>
    </location>
</feature>
<comment type="catalytic activity">
    <reaction evidence="18">
        <text>N(6),N(6)-dimethyl-L-lysyl(36)-[histone H3] + 2 2-oxoglutarate + 2 O2 = L-lysyl(36)-[histone H3] + 2 formaldehyde + 2 succinate + 2 CO2</text>
        <dbReference type="Rhea" id="RHEA:42032"/>
        <dbReference type="Rhea" id="RHEA-COMP:9785"/>
        <dbReference type="Rhea" id="RHEA-COMP:9787"/>
        <dbReference type="ChEBI" id="CHEBI:15379"/>
        <dbReference type="ChEBI" id="CHEBI:16526"/>
        <dbReference type="ChEBI" id="CHEBI:16810"/>
        <dbReference type="ChEBI" id="CHEBI:16842"/>
        <dbReference type="ChEBI" id="CHEBI:29969"/>
        <dbReference type="ChEBI" id="CHEBI:30031"/>
        <dbReference type="ChEBI" id="CHEBI:61976"/>
        <dbReference type="EC" id="1.14.11.27"/>
    </reaction>
</comment>
<feature type="domain" description="JmjC" evidence="22">
    <location>
        <begin position="591"/>
        <end position="749"/>
    </location>
</feature>
<evidence type="ECO:0000256" key="8">
    <source>
        <dbReference type="ARBA" id="ARBA00022771"/>
    </source>
</evidence>
<dbReference type="GO" id="GO:0008270">
    <property type="term" value="F:zinc ion binding"/>
    <property type="evidence" value="ECO:0007669"/>
    <property type="project" value="UniProtKB-KW"/>
</dbReference>
<dbReference type="InterPro" id="IPR003347">
    <property type="entry name" value="JmjC_dom"/>
</dbReference>
<dbReference type="GO" id="GO:0005634">
    <property type="term" value="C:nucleus"/>
    <property type="evidence" value="ECO:0007669"/>
    <property type="project" value="UniProtKB-SubCell"/>
</dbReference>